<name>A0A840URV3_9BACT</name>
<feature type="active site" description="Proton donor" evidence="5">
    <location>
        <position position="131"/>
    </location>
</feature>
<dbReference type="RefSeq" id="WP_183349429.1">
    <property type="nucleotide sequence ID" value="NZ_JACHEO010000005.1"/>
</dbReference>
<comment type="catalytic activity">
    <reaction evidence="1 7">
        <text>dTDP-4-dehydro-6-deoxy-alpha-D-glucose = dTDP-4-dehydro-beta-L-rhamnose</text>
        <dbReference type="Rhea" id="RHEA:16969"/>
        <dbReference type="ChEBI" id="CHEBI:57649"/>
        <dbReference type="ChEBI" id="CHEBI:62830"/>
        <dbReference type="EC" id="5.1.3.13"/>
    </reaction>
</comment>
<evidence type="ECO:0000256" key="7">
    <source>
        <dbReference type="RuleBase" id="RU364069"/>
    </source>
</evidence>
<dbReference type="UniPathway" id="UPA00124"/>
<dbReference type="EMBL" id="JACHEO010000005">
    <property type="protein sequence ID" value="MBB5347556.1"/>
    <property type="molecule type" value="Genomic_DNA"/>
</dbReference>
<dbReference type="InterPro" id="IPR000888">
    <property type="entry name" value="RmlC-like"/>
</dbReference>
<reference evidence="8 9" key="1">
    <citation type="submission" date="2020-08" db="EMBL/GenBank/DDBJ databases">
        <title>Genomic Encyclopedia of Type Strains, Phase IV (KMG-IV): sequencing the most valuable type-strain genomes for metagenomic binning, comparative biology and taxonomic classification.</title>
        <authorList>
            <person name="Goeker M."/>
        </authorList>
    </citation>
    <scope>NUCLEOTIDE SEQUENCE [LARGE SCALE GENOMIC DNA]</scope>
    <source>
        <strain evidence="8 9">DSM 28570</strain>
    </source>
</reference>
<comment type="pathway">
    <text evidence="7">Carbohydrate biosynthesis; dTDP-L-rhamnose biosynthesis.</text>
</comment>
<dbReference type="InterPro" id="IPR014710">
    <property type="entry name" value="RmlC-like_jellyroll"/>
</dbReference>
<evidence type="ECO:0000256" key="4">
    <source>
        <dbReference type="ARBA" id="ARBA00019595"/>
    </source>
</evidence>
<accession>A0A840URV3</accession>
<keyword evidence="9" id="KW-1185">Reference proteome</keyword>
<evidence type="ECO:0000256" key="2">
    <source>
        <dbReference type="ARBA" id="ARBA00001997"/>
    </source>
</evidence>
<evidence type="ECO:0000313" key="8">
    <source>
        <dbReference type="EMBL" id="MBB5347556.1"/>
    </source>
</evidence>
<dbReference type="Pfam" id="PF00908">
    <property type="entry name" value="dTDP_sugar_isom"/>
    <property type="match status" value="1"/>
</dbReference>
<proteinExistence type="inferred from homology"/>
<dbReference type="InterPro" id="IPR011051">
    <property type="entry name" value="RmlC_Cupin_sf"/>
</dbReference>
<dbReference type="PANTHER" id="PTHR21047:SF2">
    <property type="entry name" value="THYMIDINE DIPHOSPHO-4-KETO-RHAMNOSE 3,5-EPIMERASE"/>
    <property type="match status" value="1"/>
</dbReference>
<dbReference type="NCBIfam" id="TIGR01221">
    <property type="entry name" value="rmlC"/>
    <property type="match status" value="1"/>
</dbReference>
<dbReference type="GO" id="GO:0019305">
    <property type="term" value="P:dTDP-rhamnose biosynthetic process"/>
    <property type="evidence" value="ECO:0007669"/>
    <property type="project" value="UniProtKB-UniRule"/>
</dbReference>
<dbReference type="EC" id="5.1.3.13" evidence="3 7"/>
<evidence type="ECO:0000256" key="1">
    <source>
        <dbReference type="ARBA" id="ARBA00001298"/>
    </source>
</evidence>
<dbReference type="CDD" id="cd00438">
    <property type="entry name" value="cupin_RmlC"/>
    <property type="match status" value="1"/>
</dbReference>
<dbReference type="SUPFAM" id="SSF51182">
    <property type="entry name" value="RmlC-like cupins"/>
    <property type="match status" value="1"/>
</dbReference>
<dbReference type="GO" id="GO:0000271">
    <property type="term" value="P:polysaccharide biosynthetic process"/>
    <property type="evidence" value="ECO:0007669"/>
    <property type="project" value="TreeGrafter"/>
</dbReference>
<dbReference type="GO" id="GO:0005829">
    <property type="term" value="C:cytosol"/>
    <property type="evidence" value="ECO:0007669"/>
    <property type="project" value="TreeGrafter"/>
</dbReference>
<gene>
    <name evidence="8" type="ORF">HNQ81_001277</name>
</gene>
<dbReference type="GO" id="GO:0008830">
    <property type="term" value="F:dTDP-4-dehydrorhamnose 3,5-epimerase activity"/>
    <property type="evidence" value="ECO:0007669"/>
    <property type="project" value="UniProtKB-UniRule"/>
</dbReference>
<comment type="caution">
    <text evidence="8">The sequence shown here is derived from an EMBL/GenBank/DDBJ whole genome shotgun (WGS) entry which is preliminary data.</text>
</comment>
<comment type="subunit">
    <text evidence="7">Homodimer.</text>
</comment>
<protein>
    <recommendedName>
        <fullName evidence="4 7">dTDP-4-dehydrorhamnose 3,5-epimerase</fullName>
        <ecNumber evidence="3 7">5.1.3.13</ecNumber>
    </recommendedName>
    <alternativeName>
        <fullName evidence="7">Thymidine diphospho-4-keto-rhamnose 3,5-epimerase</fullName>
    </alternativeName>
</protein>
<sequence length="190" mass="21617">MRIIQTAIPEVLLVEPKVFGDDRGFFYESFNQRLWREQTGLTTTFVQDNHSRSIHGVLRGLHYQIRQAQGKLVRVAVGEVFDVAVDLRRHSPTFGHWVGEILSADNKRQLWLPAGFGHGFLVLSESAEFLYRTTDYYAPEHERCIIWNDPDLAITWPLDGDPVLSVKDTQGVPFRAAEVYDGDPPSRHGG</sequence>
<comment type="function">
    <text evidence="2 7">Catalyzes the epimerization of the C3' and C5'positions of dTDP-6-deoxy-D-xylo-4-hexulose, forming dTDP-6-deoxy-L-lyxo-4-hexulose.</text>
</comment>
<evidence type="ECO:0000313" key="9">
    <source>
        <dbReference type="Proteomes" id="UP000539642"/>
    </source>
</evidence>
<feature type="active site" description="Proton acceptor" evidence="5">
    <location>
        <position position="62"/>
    </location>
</feature>
<comment type="similarity">
    <text evidence="7">Belongs to the dTDP-4-dehydrorhamnose 3,5-epimerase family.</text>
</comment>
<keyword evidence="7 8" id="KW-0413">Isomerase</keyword>
<dbReference type="Gene3D" id="2.60.120.10">
    <property type="entry name" value="Jelly Rolls"/>
    <property type="match status" value="1"/>
</dbReference>
<evidence type="ECO:0000256" key="5">
    <source>
        <dbReference type="PIRSR" id="PIRSR600888-1"/>
    </source>
</evidence>
<dbReference type="PANTHER" id="PTHR21047">
    <property type="entry name" value="DTDP-6-DEOXY-D-GLUCOSE-3,5 EPIMERASE"/>
    <property type="match status" value="1"/>
</dbReference>
<evidence type="ECO:0000256" key="6">
    <source>
        <dbReference type="PIRSR" id="PIRSR600888-3"/>
    </source>
</evidence>
<organism evidence="8 9">
    <name type="scientific">Desulfoprunum benzoelyticum</name>
    <dbReference type="NCBI Taxonomy" id="1506996"/>
    <lineage>
        <taxon>Bacteria</taxon>
        <taxon>Pseudomonadati</taxon>
        <taxon>Thermodesulfobacteriota</taxon>
        <taxon>Desulfobulbia</taxon>
        <taxon>Desulfobulbales</taxon>
        <taxon>Desulfobulbaceae</taxon>
        <taxon>Desulfoprunum</taxon>
    </lineage>
</organism>
<dbReference type="Proteomes" id="UP000539642">
    <property type="component" value="Unassembled WGS sequence"/>
</dbReference>
<evidence type="ECO:0000256" key="3">
    <source>
        <dbReference type="ARBA" id="ARBA00012098"/>
    </source>
</evidence>
<feature type="site" description="Participates in a stacking interaction with the thymidine ring of dTDP-4-oxo-6-deoxyglucose" evidence="6">
    <location>
        <position position="137"/>
    </location>
</feature>
<dbReference type="AlphaFoldDB" id="A0A840URV3"/>